<gene>
    <name evidence="1" type="ORF">HY57_13895</name>
</gene>
<dbReference type="InterPro" id="IPR015946">
    <property type="entry name" value="KH_dom-like_a/b"/>
</dbReference>
<protein>
    <submittedName>
        <fullName evidence="1">Osmotically inducible protein C</fullName>
    </submittedName>
</protein>
<name>A0A075K2R6_9GAMM</name>
<dbReference type="InterPro" id="IPR036102">
    <property type="entry name" value="OsmC/Ohrsf"/>
</dbReference>
<dbReference type="Proteomes" id="UP000027987">
    <property type="component" value="Chromosome"/>
</dbReference>
<dbReference type="PANTHER" id="PTHR39624:SF2">
    <property type="entry name" value="OSMC-LIKE PROTEIN"/>
    <property type="match status" value="1"/>
</dbReference>
<accession>A0A075K2R6</accession>
<dbReference type="KEGG" id="dja:HY57_13895"/>
<dbReference type="STRING" id="1217721.HY57_13895"/>
<evidence type="ECO:0000313" key="2">
    <source>
        <dbReference type="Proteomes" id="UP000027987"/>
    </source>
</evidence>
<dbReference type="OrthoDB" id="9789573at2"/>
<dbReference type="HOGENOM" id="CLU_100275_4_0_6"/>
<proteinExistence type="predicted"/>
<evidence type="ECO:0000313" key="1">
    <source>
        <dbReference type="EMBL" id="AIF48260.1"/>
    </source>
</evidence>
<dbReference type="PANTHER" id="PTHR39624">
    <property type="entry name" value="PROTEIN INVOLVED IN RIMO-MEDIATED BETA-METHYLTHIOLATION OF RIBOSOMAL PROTEIN S12 YCAO"/>
    <property type="match status" value="1"/>
</dbReference>
<dbReference type="SUPFAM" id="SSF82784">
    <property type="entry name" value="OsmC-like"/>
    <property type="match status" value="1"/>
</dbReference>
<dbReference type="Gene3D" id="3.30.300.20">
    <property type="match status" value="1"/>
</dbReference>
<keyword evidence="2" id="KW-1185">Reference proteome</keyword>
<dbReference type="Pfam" id="PF02566">
    <property type="entry name" value="OsmC"/>
    <property type="match status" value="1"/>
</dbReference>
<sequence>MSKVASASIVSTGSNYLHHVEAGHFKLDTDEPVKLGGQGAGPAPFDYYLASLAACTAITLRMYAERKGWDLGEFRAELQLDRDDDGRLHVMRTLHASAPLTDDQWNRLLEIVANTPVTKAMREGAEINSRRGDSPSAA</sequence>
<dbReference type="PATRIC" id="fig|1217721.7.peg.2865"/>
<dbReference type="EMBL" id="CP008884">
    <property type="protein sequence ID" value="AIF48260.1"/>
    <property type="molecule type" value="Genomic_DNA"/>
</dbReference>
<organism evidence="1 2">
    <name type="scientific">Dyella japonica A8</name>
    <dbReference type="NCBI Taxonomy" id="1217721"/>
    <lineage>
        <taxon>Bacteria</taxon>
        <taxon>Pseudomonadati</taxon>
        <taxon>Pseudomonadota</taxon>
        <taxon>Gammaproteobacteria</taxon>
        <taxon>Lysobacterales</taxon>
        <taxon>Rhodanobacteraceae</taxon>
        <taxon>Dyella</taxon>
    </lineage>
</organism>
<reference evidence="1 2" key="1">
    <citation type="submission" date="2014-07" db="EMBL/GenBank/DDBJ databases">
        <title>Complete Genome Sequence of Dyella japonica Strain A8 Isolated from Malaysian Tropical Soil.</title>
        <authorList>
            <person name="Hui R.K.H."/>
            <person name="Chen J.-W."/>
            <person name="Chan K.-G."/>
            <person name="Leung F.C.C."/>
        </authorList>
    </citation>
    <scope>NUCLEOTIDE SEQUENCE [LARGE SCALE GENOMIC DNA]</scope>
    <source>
        <strain evidence="1 2">A8</strain>
    </source>
</reference>
<dbReference type="RefSeq" id="WP_019467469.1">
    <property type="nucleotide sequence ID" value="NZ_ALOY01000184.1"/>
</dbReference>
<dbReference type="AlphaFoldDB" id="A0A075K2R6"/>
<dbReference type="InterPro" id="IPR003718">
    <property type="entry name" value="OsmC/Ohr_fam"/>
</dbReference>